<evidence type="ECO:0000313" key="3">
    <source>
        <dbReference type="EMBL" id="QNM15622.1"/>
    </source>
</evidence>
<protein>
    <submittedName>
        <fullName evidence="3">Tetratricopeptide repeat protein</fullName>
    </submittedName>
</protein>
<dbReference type="InterPro" id="IPR019734">
    <property type="entry name" value="TPR_rpt"/>
</dbReference>
<dbReference type="EMBL" id="CP060637">
    <property type="protein sequence ID" value="QNM15622.1"/>
    <property type="molecule type" value="Genomic_DNA"/>
</dbReference>
<dbReference type="PANTHER" id="PTHR12558">
    <property type="entry name" value="CELL DIVISION CYCLE 16,23,27"/>
    <property type="match status" value="1"/>
</dbReference>
<dbReference type="RefSeq" id="WP_187423030.1">
    <property type="nucleotide sequence ID" value="NZ_CP060637.1"/>
</dbReference>
<accession>A0A7G9GXU0</accession>
<dbReference type="SUPFAM" id="SSF48452">
    <property type="entry name" value="TPR-like"/>
    <property type="match status" value="5"/>
</dbReference>
<dbReference type="Pfam" id="PF13181">
    <property type="entry name" value="TPR_8"/>
    <property type="match status" value="4"/>
</dbReference>
<feature type="signal peptide" evidence="2">
    <location>
        <begin position="1"/>
        <end position="20"/>
    </location>
</feature>
<dbReference type="PANTHER" id="PTHR12558:SF13">
    <property type="entry name" value="CELL DIVISION CYCLE PROTEIN 27 HOMOLOG"/>
    <property type="match status" value="1"/>
</dbReference>
<dbReference type="Pfam" id="PF13174">
    <property type="entry name" value="TPR_6"/>
    <property type="match status" value="1"/>
</dbReference>
<reference evidence="3 4" key="1">
    <citation type="submission" date="2020-08" db="EMBL/GenBank/DDBJ databases">
        <authorList>
            <person name="Liu C."/>
            <person name="Sun Q."/>
        </authorList>
    </citation>
    <scope>NUCLEOTIDE SEQUENCE [LARGE SCALE GENOMIC DNA]</scope>
    <source>
        <strain evidence="3 4">NSJ-57</strain>
    </source>
</reference>
<organism evidence="3 4">
    <name type="scientific">Fusobacterium hominis</name>
    <dbReference type="NCBI Taxonomy" id="2764326"/>
    <lineage>
        <taxon>Bacteria</taxon>
        <taxon>Fusobacteriati</taxon>
        <taxon>Fusobacteriota</taxon>
        <taxon>Fusobacteriia</taxon>
        <taxon>Fusobacteriales</taxon>
        <taxon>Fusobacteriaceae</taxon>
        <taxon>Fusobacterium</taxon>
    </lineage>
</organism>
<dbReference type="Gene3D" id="1.25.40.10">
    <property type="entry name" value="Tetratricopeptide repeat domain"/>
    <property type="match status" value="7"/>
</dbReference>
<keyword evidence="2" id="KW-0732">Signal</keyword>
<dbReference type="InterPro" id="IPR011990">
    <property type="entry name" value="TPR-like_helical_dom_sf"/>
</dbReference>
<feature type="chain" id="PRO_5028895082" evidence="2">
    <location>
        <begin position="21"/>
        <end position="941"/>
    </location>
</feature>
<dbReference type="AlphaFoldDB" id="A0A7G9GXU0"/>
<evidence type="ECO:0000313" key="4">
    <source>
        <dbReference type="Proteomes" id="UP000515913"/>
    </source>
</evidence>
<keyword evidence="1" id="KW-0802">TPR repeat</keyword>
<name>A0A7G9GXU0_9FUSO</name>
<dbReference type="KEGG" id="fho:H9Q81_01925"/>
<feature type="repeat" description="TPR" evidence="1">
    <location>
        <begin position="271"/>
        <end position="304"/>
    </location>
</feature>
<keyword evidence="4" id="KW-1185">Reference proteome</keyword>
<gene>
    <name evidence="3" type="ORF">H9Q81_01925</name>
</gene>
<dbReference type="SMART" id="SM00028">
    <property type="entry name" value="TPR"/>
    <property type="match status" value="8"/>
</dbReference>
<dbReference type="Proteomes" id="UP000515913">
    <property type="component" value="Chromosome"/>
</dbReference>
<proteinExistence type="predicted"/>
<feature type="repeat" description="TPR" evidence="1">
    <location>
        <begin position="444"/>
        <end position="477"/>
    </location>
</feature>
<sequence length="941" mass="111095">MKKKHFTLALILALSMTSFANERDDLNFIDELYKQKNFDMAIVESKEFLNKYPDSKYNKNMLDRIAKVYFLQEKYDDAIKYFKILLLNNKISSKEKTEINYYLVRCYAALGDKKVSEEYLHMIDPKNEYYDKAILDSATTYLAKEKYNDAKETYMLIKPDSKFYNDALLNMALLSYNEKQYQNCINYIEKYSNLRGKKRNDFMNYLLGSAYYKLNNIDKAIWAFNKTIDEGNDSPYAQKAILNLVEIYSNKGDIATTESKIALLTNPNDYNEGIRILGDSYATKGQYQKAIECYNKITDLSNPKLLYSYGFSLFKMNRLKEAQNYFESLKTSSYYNQAMYYIFAIDYQLKNYKKILDNKDEIKRVIVNQQDTESINLIIANAAYELGKYELSRDYYGRMYAVNPTLENLYRIIIMDNKIEDLQDMQIRFNEYKNKFAQTGDKQKNVYLAMGELYYKKGKYEEAVNIYKEYLESNQDFDVTNNLITTLLAQQKYDEMMGYLSQLDDSLDNMYLKGVALIGMGKYNEASEYLNKVETDPNVTPELVEKVKINKLRNSFLKDDYSEAIKYGNEYILTYPQGQNLSEALDKTAISYFRIDDFENSRKIYERMKSIPDSAEYAQFQIADNYYAQKNYEKALENYSLIAKNFPNGKYTENANYWYLNSLVNLGKIDQFEIEKKAFLNRYPNSTMKENIFILSGQIYEKSGNNEKLLENYKTLYSNAKTPSLKDEAAAKIIEFQLNENNFNEAMKNIDTIHDPEIKSYYTAMILEKQGKNADSIKEYEKLFNGKKYKDFAGMKLGAYYYDKKQYDKAKTYYVEMDKLENSKYKDFVLFQLANINEIQGKNKEAFRGYTKGYVMYKGQYSTISKFKAAQVAEKLNMEKDAEKLYRELYSQEKFEHKKFVLEKLIYFALKRQNKVEAKKYYNELQKLDKKASEKYKQFFN</sequence>
<dbReference type="PROSITE" id="PS50005">
    <property type="entry name" value="TPR"/>
    <property type="match status" value="2"/>
</dbReference>
<evidence type="ECO:0000256" key="2">
    <source>
        <dbReference type="SAM" id="SignalP"/>
    </source>
</evidence>
<evidence type="ECO:0000256" key="1">
    <source>
        <dbReference type="PROSITE-ProRule" id="PRU00339"/>
    </source>
</evidence>
<dbReference type="PROSITE" id="PS50293">
    <property type="entry name" value="TPR_REGION"/>
    <property type="match status" value="1"/>
</dbReference>